<dbReference type="EMBL" id="JAWWMZ010000007">
    <property type="protein sequence ID" value="MDX4955518.1"/>
    <property type="molecule type" value="Genomic_DNA"/>
</dbReference>
<dbReference type="AlphaFoldDB" id="A0AAJ2R578"/>
<dbReference type="FunFam" id="3.40.50.2000:FF:000119">
    <property type="entry name" value="Glycosyl transferase group 1"/>
    <property type="match status" value="1"/>
</dbReference>
<gene>
    <name evidence="3" type="ORF">SGN30_19050</name>
</gene>
<evidence type="ECO:0000313" key="4">
    <source>
        <dbReference type="Proteomes" id="UP001287445"/>
    </source>
</evidence>
<dbReference type="Proteomes" id="UP001287445">
    <property type="component" value="Unassembled WGS sequence"/>
</dbReference>
<keyword evidence="1 3" id="KW-0808">Transferase</keyword>
<dbReference type="PANTHER" id="PTHR46401">
    <property type="entry name" value="GLYCOSYLTRANSFERASE WBBK-RELATED"/>
    <property type="match status" value="1"/>
</dbReference>
<accession>A0AAJ2R578</accession>
<keyword evidence="3" id="KW-0328">Glycosyltransferase</keyword>
<evidence type="ECO:0000256" key="1">
    <source>
        <dbReference type="ARBA" id="ARBA00022679"/>
    </source>
</evidence>
<proteinExistence type="predicted"/>
<name>A0AAJ2R578_DELAC</name>
<dbReference type="PANTHER" id="PTHR46401:SF2">
    <property type="entry name" value="GLYCOSYLTRANSFERASE WBBK-RELATED"/>
    <property type="match status" value="1"/>
</dbReference>
<evidence type="ECO:0000313" key="3">
    <source>
        <dbReference type="EMBL" id="MDX4955518.1"/>
    </source>
</evidence>
<dbReference type="GO" id="GO:0016757">
    <property type="term" value="F:glycosyltransferase activity"/>
    <property type="evidence" value="ECO:0007669"/>
    <property type="project" value="UniProtKB-KW"/>
</dbReference>
<feature type="domain" description="Glycosyl transferase family 1" evidence="2">
    <location>
        <begin position="620"/>
        <end position="789"/>
    </location>
</feature>
<feature type="domain" description="Glycosyl transferase family 1" evidence="2">
    <location>
        <begin position="225"/>
        <end position="377"/>
    </location>
</feature>
<dbReference type="EC" id="2.4.-.-" evidence="3"/>
<feature type="domain" description="Glycosyl transferase family 1" evidence="2">
    <location>
        <begin position="1067"/>
        <end position="1205"/>
    </location>
</feature>
<dbReference type="Pfam" id="PF00534">
    <property type="entry name" value="Glycos_transf_1"/>
    <property type="match status" value="3"/>
</dbReference>
<dbReference type="Gene3D" id="3.40.50.2000">
    <property type="entry name" value="Glycogen Phosphorylase B"/>
    <property type="match status" value="4"/>
</dbReference>
<dbReference type="CDD" id="cd03809">
    <property type="entry name" value="GT4_MtfB-like"/>
    <property type="match status" value="2"/>
</dbReference>
<dbReference type="InterPro" id="IPR001296">
    <property type="entry name" value="Glyco_trans_1"/>
</dbReference>
<dbReference type="CDD" id="cd03801">
    <property type="entry name" value="GT4_PimA-like"/>
    <property type="match status" value="1"/>
</dbReference>
<organism evidence="3 4">
    <name type="scientific">Delftia acidovorans</name>
    <name type="common">Pseudomonas acidovorans</name>
    <name type="synonym">Comamonas acidovorans</name>
    <dbReference type="NCBI Taxonomy" id="80866"/>
    <lineage>
        <taxon>Bacteria</taxon>
        <taxon>Pseudomonadati</taxon>
        <taxon>Pseudomonadota</taxon>
        <taxon>Betaproteobacteria</taxon>
        <taxon>Burkholderiales</taxon>
        <taxon>Comamonadaceae</taxon>
        <taxon>Delftia</taxon>
    </lineage>
</organism>
<evidence type="ECO:0000259" key="2">
    <source>
        <dbReference type="Pfam" id="PF00534"/>
    </source>
</evidence>
<dbReference type="SUPFAM" id="SSF53756">
    <property type="entry name" value="UDP-Glycosyltransferase/glycogen phosphorylase"/>
    <property type="match status" value="3"/>
</dbReference>
<sequence length="1236" mass="139947">MRILIDLQACQAENKNRGIGRYAMSLVEEMCANNRGHEILISLNGGLTDNILHIRSRLGKYIPAENFKIWYPSGRSAYINQGEKWFRQSSELLHEAFIANLKPDVLLISSLFEGLVCDASTSIGLFFQDLPTAVILYDLIPFIYRKPYLENPLVKEWYEEKISFLRKSGLHLAISASSRQESIQYLGSDPQKVINISAAVGPQFRHITFDENAEGKIRQRYGLVKPYVMYTGGIDHRKNIEGLIRAFSLLPEEIKEQHQLAIVCSIQDVDRHRLSNLAKEHGFTDTQLILTGFVSEEDLPLLYNLSEIFVFPSLHEGFGLPALEAMACGKAVIGSNCSSLPEVIGDQDALFDPHDDKSIMQKLFQVLSDDEFRKKLEHSSVKQATNFSWKKSASTAWDALEAYVRHEKQKQSFPEDGKRLRLAYISPLPSERSGISDYSAELLPELAKHYEIDVVTDQKEISSTWINSNCTRRSIDWFSNNYGHYDRVLYHFGNSHFHQHMFALLQAYPGVVVLHDFFLSGIVAHMECSGIESGIWVQYLYDSHGYPALKKRIDVKDTADVVWEYPCNFTVLQNALGLIVHSKNSIKLAENWYGAQETKKWAMIPHLRTFSEVNDLERLKARTELGIDQGDLVVCSFGLLGKTKLNHRLLEAWLSSALCHDQKCLLIFVGENDSGAYGRQLLDRIASSECKSRISITGWADEEKFRTYLKAANIGVQLRTLSRGETSGTVLDCMNYGLATIVNANGSMADLPNDGVYKLPDDFRDQELIEALELFHTEVGRRAELGVRAQEIINSQHDPKRCAEDYQVAIEAFYRNGNPVIPRLIDKISDLGGESVDSKKIFALSKEIDRSVETGLKQKQILVDVSELIQRDARSGIQRVVRSILQEWLSNPPEGYRVEPVYACSSKNGYKYARRFTLEFLNCPGNYLLDEPITYGSGDYFIGLDLQPTIVSSQRAVYQSMRQAGTVVKFVVYDLLLIKFPQYFLSGGSQQFEEWLDVVSESDGAICISKSVADDLEDYLERKSLRQTSDFQIDWFHLGADLQYSLPTRGMPENSNQVLNALHAQCSFLMVGTLEPRKGHEQILSAFEILWESGHQLNLIIVGKKGWMVDALVDRIKDHNRNGVSLFLIENASDEYLDKIYENSKCLLAASYDEGFGLPLIEAAKHSIPILARDIPVFREVAGDAALYFSADNAEQMSNEILSWARKYSAGDIQESKNMPWLTWRQSADNLFKALF</sequence>
<comment type="caution">
    <text evidence="3">The sequence shown here is derived from an EMBL/GenBank/DDBJ whole genome shotgun (WGS) entry which is preliminary data.</text>
</comment>
<protein>
    <submittedName>
        <fullName evidence="3">Glycosyltransferase</fullName>
        <ecNumber evidence="3">2.4.-.-</ecNumber>
    </submittedName>
</protein>
<reference evidence="3" key="1">
    <citation type="submission" date="2023-11" db="EMBL/GenBank/DDBJ databases">
        <title>Identification and selenium tolerance of Delftia acidovorans R3-25.</title>
        <authorList>
            <person name="Zhang S."/>
            <person name="Liu Y."/>
            <person name="Guo Y."/>
        </authorList>
    </citation>
    <scope>NUCLEOTIDE SEQUENCE</scope>
    <source>
        <strain evidence="3">R3-25</strain>
    </source>
</reference>
<dbReference type="GO" id="GO:0009103">
    <property type="term" value="P:lipopolysaccharide biosynthetic process"/>
    <property type="evidence" value="ECO:0007669"/>
    <property type="project" value="TreeGrafter"/>
</dbReference>
<dbReference type="RefSeq" id="WP_319074875.1">
    <property type="nucleotide sequence ID" value="NZ_JAWWMZ010000007.1"/>
</dbReference>